<evidence type="ECO:0000313" key="2">
    <source>
        <dbReference type="EMBL" id="ERG97244.1"/>
    </source>
</evidence>
<dbReference type="HOGENOM" id="CLU_3147923_0_0_2"/>
<evidence type="ECO:0000256" key="1">
    <source>
        <dbReference type="SAM" id="MobiDB-lite"/>
    </source>
</evidence>
<gene>
    <name evidence="2" type="ORF">J07HQW2_03730</name>
</gene>
<sequence length="48" mass="5120">MDPSADVNDSGSVPNPIGLIKGTISTGEEITVVGKPTRRQMEQPKRLV</sequence>
<name>U1N2X2_9EURY</name>
<dbReference type="AlphaFoldDB" id="U1N2X2"/>
<dbReference type="STRING" id="1238425.J07HQW2_03730"/>
<reference evidence="2 3" key="1">
    <citation type="journal article" date="2013" name="PLoS ONE">
        <title>Assembly-driven community genomics of a hypersaline microbial ecosystem.</title>
        <authorList>
            <person name="Podell S."/>
            <person name="Ugalde J.A."/>
            <person name="Narasingarao P."/>
            <person name="Banfield J.F."/>
            <person name="Heidelberg K.B."/>
            <person name="Allen E.E."/>
        </authorList>
    </citation>
    <scope>NUCLEOTIDE SEQUENCE [LARGE SCALE GENOMIC DNA]</scope>
    <source>
        <strain evidence="3">J07HQW2</strain>
    </source>
</reference>
<dbReference type="EMBL" id="KE356561">
    <property type="protein sequence ID" value="ERG97244.1"/>
    <property type="molecule type" value="Genomic_DNA"/>
</dbReference>
<feature type="region of interest" description="Disordered" evidence="1">
    <location>
        <begin position="1"/>
        <end position="20"/>
    </location>
</feature>
<organism evidence="2 3">
    <name type="scientific">Haloquadratum walsbyi J07HQW2</name>
    <dbReference type="NCBI Taxonomy" id="1238425"/>
    <lineage>
        <taxon>Archaea</taxon>
        <taxon>Methanobacteriati</taxon>
        <taxon>Methanobacteriota</taxon>
        <taxon>Stenosarchaea group</taxon>
        <taxon>Halobacteria</taxon>
        <taxon>Halobacteriales</taxon>
        <taxon>Haloferacaceae</taxon>
        <taxon>Haloquadratum</taxon>
    </lineage>
</organism>
<dbReference type="Proteomes" id="UP000030710">
    <property type="component" value="Unassembled WGS sequence"/>
</dbReference>
<evidence type="ECO:0000313" key="3">
    <source>
        <dbReference type="Proteomes" id="UP000030710"/>
    </source>
</evidence>
<protein>
    <submittedName>
        <fullName evidence="2">Uncharacterized protein</fullName>
    </submittedName>
</protein>
<accession>U1N2X2</accession>
<proteinExistence type="predicted"/>